<keyword evidence="4" id="KW-1185">Reference proteome</keyword>
<feature type="chain" id="PRO_5014620716" description="DUF3450 domain-containing protein" evidence="2">
    <location>
        <begin position="35"/>
        <end position="267"/>
    </location>
</feature>
<dbReference type="Proteomes" id="UP000235803">
    <property type="component" value="Unassembled WGS sequence"/>
</dbReference>
<sequence>MCWRSHVCNNFTYSSACWRCLLFGAALLALPASAETQLHQEARDSQRQQAELQAHIDEADDEAREMLRELRALEAETRYLDGYSDALEPRLERQAESLARREQALDSLAATRDALPVLAEGMVERLARWVSQDLPFLVEEREARIESLGASDLPPPERLERALSAWRAELDYGRELDAWRGYLDTEDSRREVDYLRVGRIGLYFLSPNGHAGGVWLADEGRWQALDEAERSEVRKGLRISRDQRAPELLTLPLSRPLEQVAEREVSS</sequence>
<dbReference type="OrthoDB" id="5880116at2"/>
<feature type="coiled-coil region" evidence="1">
    <location>
        <begin position="42"/>
        <end position="76"/>
    </location>
</feature>
<name>A0A2N7TZ70_9GAMM</name>
<keyword evidence="1" id="KW-0175">Coiled coil</keyword>
<dbReference type="AlphaFoldDB" id="A0A2N7TZ70"/>
<protein>
    <recommendedName>
        <fullName evidence="5">DUF3450 domain-containing protein</fullName>
    </recommendedName>
</protein>
<dbReference type="Pfam" id="PF11932">
    <property type="entry name" value="DUF3450"/>
    <property type="match status" value="1"/>
</dbReference>
<comment type="caution">
    <text evidence="3">The sequence shown here is derived from an EMBL/GenBank/DDBJ whole genome shotgun (WGS) entry which is preliminary data.</text>
</comment>
<evidence type="ECO:0000256" key="2">
    <source>
        <dbReference type="SAM" id="SignalP"/>
    </source>
</evidence>
<dbReference type="InterPro" id="IPR016866">
    <property type="entry name" value="UCP028069"/>
</dbReference>
<evidence type="ECO:0008006" key="5">
    <source>
        <dbReference type="Google" id="ProtNLM"/>
    </source>
</evidence>
<evidence type="ECO:0000313" key="4">
    <source>
        <dbReference type="Proteomes" id="UP000235803"/>
    </source>
</evidence>
<proteinExistence type="predicted"/>
<feature type="signal peptide" evidence="2">
    <location>
        <begin position="1"/>
        <end position="34"/>
    </location>
</feature>
<accession>A0A2N7TZ70</accession>
<reference evidence="3 4" key="1">
    <citation type="submission" date="2018-01" db="EMBL/GenBank/DDBJ databases">
        <title>Halomonas endophytica sp. nov., isolated from storage liquid in the stems of Populus euphratica.</title>
        <authorList>
            <person name="Chen C."/>
        </authorList>
    </citation>
    <scope>NUCLEOTIDE SEQUENCE [LARGE SCALE GENOMIC DNA]</scope>
    <source>
        <strain evidence="3 4">MC28</strain>
    </source>
</reference>
<dbReference type="EMBL" id="PNRF01000036">
    <property type="protein sequence ID" value="PMR73482.1"/>
    <property type="molecule type" value="Genomic_DNA"/>
</dbReference>
<organism evidence="3 4">
    <name type="scientific">Billgrantia endophytica</name>
    <dbReference type="NCBI Taxonomy" id="2033802"/>
    <lineage>
        <taxon>Bacteria</taxon>
        <taxon>Pseudomonadati</taxon>
        <taxon>Pseudomonadota</taxon>
        <taxon>Gammaproteobacteria</taxon>
        <taxon>Oceanospirillales</taxon>
        <taxon>Halomonadaceae</taxon>
        <taxon>Billgrantia</taxon>
    </lineage>
</organism>
<evidence type="ECO:0000313" key="3">
    <source>
        <dbReference type="EMBL" id="PMR73482.1"/>
    </source>
</evidence>
<evidence type="ECO:0000256" key="1">
    <source>
        <dbReference type="SAM" id="Coils"/>
    </source>
</evidence>
<keyword evidence="2" id="KW-0732">Signal</keyword>
<gene>
    <name evidence="3" type="ORF">C1H69_17310</name>
</gene>